<dbReference type="Gramene" id="novel_model_3577_5bd9a17a">
    <property type="protein sequence ID" value="cds.novel_model_3577_5bd9a17a"/>
    <property type="gene ID" value="novel_gene_1905_5bd9a17a"/>
</dbReference>
<reference evidence="2" key="1">
    <citation type="submission" date="2018-11" db="EMBL/GenBank/DDBJ databases">
        <authorList>
            <person name="Grassa J C."/>
        </authorList>
    </citation>
    <scope>NUCLEOTIDE SEQUENCE [LARGE SCALE GENOMIC DNA]</scope>
</reference>
<evidence type="ECO:0000256" key="1">
    <source>
        <dbReference type="SAM" id="Phobius"/>
    </source>
</evidence>
<dbReference type="EnsemblPlants" id="novel_model_3577_5bd9a17a">
    <property type="protein sequence ID" value="cds.novel_model_3577_5bd9a17a"/>
    <property type="gene ID" value="novel_gene_1905_5bd9a17a"/>
</dbReference>
<reference evidence="2" key="2">
    <citation type="submission" date="2021-03" db="UniProtKB">
        <authorList>
            <consortium name="EnsemblPlants"/>
        </authorList>
    </citation>
    <scope>IDENTIFICATION</scope>
</reference>
<accession>A0A803R0E6</accession>
<dbReference type="AlphaFoldDB" id="A0A803R0E6"/>
<evidence type="ECO:0000313" key="3">
    <source>
        <dbReference type="Proteomes" id="UP000596661"/>
    </source>
</evidence>
<keyword evidence="1" id="KW-0812">Transmembrane</keyword>
<keyword evidence="1" id="KW-0472">Membrane</keyword>
<name>A0A803R0E6_CANSA</name>
<feature type="transmembrane region" description="Helical" evidence="1">
    <location>
        <begin position="47"/>
        <end position="67"/>
    </location>
</feature>
<evidence type="ECO:0000313" key="2">
    <source>
        <dbReference type="EnsemblPlants" id="cds.novel_model_3577_5bd9a17a"/>
    </source>
</evidence>
<keyword evidence="3" id="KW-1185">Reference proteome</keyword>
<dbReference type="Proteomes" id="UP000596661">
    <property type="component" value="Chromosome 3"/>
</dbReference>
<protein>
    <submittedName>
        <fullName evidence="2">Uncharacterized protein</fullName>
    </submittedName>
</protein>
<proteinExistence type="predicted"/>
<dbReference type="EMBL" id="UZAU01000300">
    <property type="status" value="NOT_ANNOTATED_CDS"/>
    <property type="molecule type" value="Genomic_DNA"/>
</dbReference>
<keyword evidence="1" id="KW-1133">Transmembrane helix</keyword>
<feature type="transmembrane region" description="Helical" evidence="1">
    <location>
        <begin position="79"/>
        <end position="97"/>
    </location>
</feature>
<sequence>MVVGKRIMVQLGMRMTTVRRILNRPTQIIKNRTIDILLIKMKMENTIIHGLIHGWNMVLRMIVLTMVEKKTMPPIAVAYLKLESVKVCLAIGLACIVQHDKKCMIMNKLEEHKIKGKSIEGRKR</sequence>
<organism evidence="2 3">
    <name type="scientific">Cannabis sativa</name>
    <name type="common">Hemp</name>
    <name type="synonym">Marijuana</name>
    <dbReference type="NCBI Taxonomy" id="3483"/>
    <lineage>
        <taxon>Eukaryota</taxon>
        <taxon>Viridiplantae</taxon>
        <taxon>Streptophyta</taxon>
        <taxon>Embryophyta</taxon>
        <taxon>Tracheophyta</taxon>
        <taxon>Spermatophyta</taxon>
        <taxon>Magnoliopsida</taxon>
        <taxon>eudicotyledons</taxon>
        <taxon>Gunneridae</taxon>
        <taxon>Pentapetalae</taxon>
        <taxon>rosids</taxon>
        <taxon>fabids</taxon>
        <taxon>Rosales</taxon>
        <taxon>Cannabaceae</taxon>
        <taxon>Cannabis</taxon>
    </lineage>
</organism>